<dbReference type="EMBL" id="JAHLZF010000002">
    <property type="protein sequence ID" value="MBU6079957.1"/>
    <property type="molecule type" value="Genomic_DNA"/>
</dbReference>
<dbReference type="InterPro" id="IPR000868">
    <property type="entry name" value="Isochorismatase-like_dom"/>
</dbReference>
<evidence type="ECO:0000259" key="2">
    <source>
        <dbReference type="Pfam" id="PF00857"/>
    </source>
</evidence>
<dbReference type="InterPro" id="IPR050272">
    <property type="entry name" value="Isochorismatase-like_hydrls"/>
</dbReference>
<accession>A0ABS6GNF0</accession>
<gene>
    <name evidence="3" type="ORF">KQ486_02895</name>
</gene>
<organism evidence="3 4">
    <name type="scientific">Allobacillus halotolerans</name>
    <dbReference type="NCBI Taxonomy" id="570278"/>
    <lineage>
        <taxon>Bacteria</taxon>
        <taxon>Bacillati</taxon>
        <taxon>Bacillota</taxon>
        <taxon>Bacilli</taxon>
        <taxon>Bacillales</taxon>
        <taxon>Bacillaceae</taxon>
        <taxon>Allobacillus</taxon>
    </lineage>
</organism>
<evidence type="ECO:0000313" key="3">
    <source>
        <dbReference type="EMBL" id="MBU6079957.1"/>
    </source>
</evidence>
<evidence type="ECO:0000256" key="1">
    <source>
        <dbReference type="ARBA" id="ARBA00006336"/>
    </source>
</evidence>
<dbReference type="PANTHER" id="PTHR43540:SF6">
    <property type="entry name" value="ISOCHORISMATASE-LIKE DOMAIN-CONTAINING PROTEIN"/>
    <property type="match status" value="1"/>
</dbReference>
<keyword evidence="4" id="KW-1185">Reference proteome</keyword>
<dbReference type="CDD" id="cd00431">
    <property type="entry name" value="cysteine_hydrolases"/>
    <property type="match status" value="1"/>
</dbReference>
<proteinExistence type="inferred from homology"/>
<evidence type="ECO:0000313" key="4">
    <source>
        <dbReference type="Proteomes" id="UP000812672"/>
    </source>
</evidence>
<sequence length="275" mass="31592">MTCLNLLKNNLKLSKNKEIHVESERILRYYVNYVKKTFSNNSFLLSEYGRRKSHLQNDKTALLLIDMQKEGGTSDVIGMDDIVQNTANLIDSCRKKNIPVIYTRHINRGDSIGLANDEPLNKDGTPTYYHSLTESIEILDQIKPESNDIVIDKYRYSGFYESNLDLMLKGMGIEHLIIGGVLTDVCVLGTALDAYYRDYQINIVEDMCGTTTEGAHMASILMMANWIYDMKIFKTKQLQRKLNGEDYQLWETAAPDQLQFSPDNMREVFSKIKNM</sequence>
<dbReference type="Proteomes" id="UP000812672">
    <property type="component" value="Unassembled WGS sequence"/>
</dbReference>
<reference evidence="3 4" key="1">
    <citation type="journal article" date="2011" name="Int. J. Syst. Evol. Microbiol.">
        <title>Allobacillus halotolerans gen. nov., sp. nov. isolated from shrimp paste.</title>
        <authorList>
            <person name="Sheu S.Y."/>
            <person name="Arun A.B."/>
            <person name="Jiang S.R."/>
            <person name="Young C.C."/>
            <person name="Chen W.M."/>
        </authorList>
    </citation>
    <scope>NUCLEOTIDE SEQUENCE [LARGE SCALE GENOMIC DNA]</scope>
    <source>
        <strain evidence="3 4">LMG 24826</strain>
    </source>
</reference>
<name>A0ABS6GNF0_9BACI</name>
<feature type="domain" description="Isochorismatase-like" evidence="2">
    <location>
        <begin position="60"/>
        <end position="224"/>
    </location>
</feature>
<dbReference type="PANTHER" id="PTHR43540">
    <property type="entry name" value="PEROXYUREIDOACRYLATE/UREIDOACRYLATE AMIDOHYDROLASE-RELATED"/>
    <property type="match status" value="1"/>
</dbReference>
<comment type="similarity">
    <text evidence="1">Belongs to the isochorismatase family.</text>
</comment>
<comment type="caution">
    <text evidence="3">The sequence shown here is derived from an EMBL/GenBank/DDBJ whole genome shotgun (WGS) entry which is preliminary data.</text>
</comment>
<dbReference type="GO" id="GO:0016787">
    <property type="term" value="F:hydrolase activity"/>
    <property type="evidence" value="ECO:0007669"/>
    <property type="project" value="UniProtKB-KW"/>
</dbReference>
<protein>
    <submittedName>
        <fullName evidence="3">Cysteine hydrolase</fullName>
    </submittedName>
</protein>
<keyword evidence="3" id="KW-0378">Hydrolase</keyword>
<dbReference type="Pfam" id="PF00857">
    <property type="entry name" value="Isochorismatase"/>
    <property type="match status" value="1"/>
</dbReference>